<keyword evidence="1" id="KW-0732">Signal</keyword>
<evidence type="ECO:0000313" key="3">
    <source>
        <dbReference type="Proteomes" id="UP001152747"/>
    </source>
</evidence>
<sequence length="132" mass="14613">MKMFLFLVLIPAALAVDSVLLAKYGEKTTIQISDEKIKAFTRDTGSDLETYNIEGPNKNKWIDKKGKTIGDPKNYEFKPPGTLIIKKFSKLDGGHYDYIPLVPPPPLNLEPDIHVDPGVTGVDVVTLAETKD</sequence>
<reference evidence="2" key="1">
    <citation type="submission" date="2022-11" db="EMBL/GenBank/DDBJ databases">
        <authorList>
            <person name="Kikuchi T."/>
        </authorList>
    </citation>
    <scope>NUCLEOTIDE SEQUENCE</scope>
    <source>
        <strain evidence="2">PS1010</strain>
    </source>
</reference>
<feature type="signal peptide" evidence="1">
    <location>
        <begin position="1"/>
        <end position="15"/>
    </location>
</feature>
<dbReference type="PANTHER" id="PTHR35182">
    <property type="entry name" value="PROTEIN CBG13762"/>
    <property type="match status" value="1"/>
</dbReference>
<accession>A0A9P1I6Y1</accession>
<feature type="chain" id="PRO_5040313222" evidence="1">
    <location>
        <begin position="16"/>
        <end position="132"/>
    </location>
</feature>
<dbReference type="AlphaFoldDB" id="A0A9P1I6Y1"/>
<protein>
    <submittedName>
        <fullName evidence="2">Uncharacterized protein</fullName>
    </submittedName>
</protein>
<dbReference type="Proteomes" id="UP001152747">
    <property type="component" value="Unassembled WGS sequence"/>
</dbReference>
<organism evidence="2 3">
    <name type="scientific">Caenorhabditis angaria</name>
    <dbReference type="NCBI Taxonomy" id="860376"/>
    <lineage>
        <taxon>Eukaryota</taxon>
        <taxon>Metazoa</taxon>
        <taxon>Ecdysozoa</taxon>
        <taxon>Nematoda</taxon>
        <taxon>Chromadorea</taxon>
        <taxon>Rhabditida</taxon>
        <taxon>Rhabditina</taxon>
        <taxon>Rhabditomorpha</taxon>
        <taxon>Rhabditoidea</taxon>
        <taxon>Rhabditidae</taxon>
        <taxon>Peloderinae</taxon>
        <taxon>Caenorhabditis</taxon>
    </lineage>
</organism>
<dbReference type="OrthoDB" id="5834424at2759"/>
<dbReference type="EMBL" id="CANHGI010000001">
    <property type="protein sequence ID" value="CAI5437904.1"/>
    <property type="molecule type" value="Genomic_DNA"/>
</dbReference>
<gene>
    <name evidence="2" type="ORF">CAMP_LOCUS541</name>
</gene>
<evidence type="ECO:0000313" key="2">
    <source>
        <dbReference type="EMBL" id="CAI5437904.1"/>
    </source>
</evidence>
<comment type="caution">
    <text evidence="2">The sequence shown here is derived from an EMBL/GenBank/DDBJ whole genome shotgun (WGS) entry which is preliminary data.</text>
</comment>
<name>A0A9P1I6Y1_9PELO</name>
<keyword evidence="3" id="KW-1185">Reference proteome</keyword>
<evidence type="ECO:0000256" key="1">
    <source>
        <dbReference type="SAM" id="SignalP"/>
    </source>
</evidence>
<dbReference type="PANTHER" id="PTHR35182:SF2">
    <property type="entry name" value="CONSERVED DOMAIN PROTEIN-RELATED"/>
    <property type="match status" value="1"/>
</dbReference>
<proteinExistence type="predicted"/>